<name>A0A0A8Y934_ARUDO</name>
<accession>A0A0A8Y934</accession>
<dbReference type="AlphaFoldDB" id="A0A0A8Y934"/>
<reference evidence="1" key="2">
    <citation type="journal article" date="2015" name="Data Brief">
        <title>Shoot transcriptome of the giant reed, Arundo donax.</title>
        <authorList>
            <person name="Barrero R.A."/>
            <person name="Guerrero F.D."/>
            <person name="Moolhuijzen P."/>
            <person name="Goolsby J.A."/>
            <person name="Tidwell J."/>
            <person name="Bellgard S.E."/>
            <person name="Bellgard M.I."/>
        </authorList>
    </citation>
    <scope>NUCLEOTIDE SEQUENCE</scope>
    <source>
        <tissue evidence="1">Shoot tissue taken approximately 20 cm above the soil surface</tissue>
    </source>
</reference>
<sequence>MHHYSQYYTYKEIRPWLCIGSKSKEQLKDST</sequence>
<evidence type="ECO:0000313" key="1">
    <source>
        <dbReference type="EMBL" id="JAD21788.1"/>
    </source>
</evidence>
<protein>
    <submittedName>
        <fullName evidence="1">Uncharacterized protein</fullName>
    </submittedName>
</protein>
<organism evidence="1">
    <name type="scientific">Arundo donax</name>
    <name type="common">Giant reed</name>
    <name type="synonym">Donax arundinaceus</name>
    <dbReference type="NCBI Taxonomy" id="35708"/>
    <lineage>
        <taxon>Eukaryota</taxon>
        <taxon>Viridiplantae</taxon>
        <taxon>Streptophyta</taxon>
        <taxon>Embryophyta</taxon>
        <taxon>Tracheophyta</taxon>
        <taxon>Spermatophyta</taxon>
        <taxon>Magnoliopsida</taxon>
        <taxon>Liliopsida</taxon>
        <taxon>Poales</taxon>
        <taxon>Poaceae</taxon>
        <taxon>PACMAD clade</taxon>
        <taxon>Arundinoideae</taxon>
        <taxon>Arundineae</taxon>
        <taxon>Arundo</taxon>
    </lineage>
</organism>
<proteinExistence type="predicted"/>
<reference evidence="1" key="1">
    <citation type="submission" date="2014-09" db="EMBL/GenBank/DDBJ databases">
        <authorList>
            <person name="Magalhaes I.L.F."/>
            <person name="Oliveira U."/>
            <person name="Santos F.R."/>
            <person name="Vidigal T.H.D.A."/>
            <person name="Brescovit A.D."/>
            <person name="Santos A.J."/>
        </authorList>
    </citation>
    <scope>NUCLEOTIDE SEQUENCE</scope>
    <source>
        <tissue evidence="1">Shoot tissue taken approximately 20 cm above the soil surface</tissue>
    </source>
</reference>
<dbReference type="EMBL" id="GBRH01276107">
    <property type="protein sequence ID" value="JAD21788.1"/>
    <property type="molecule type" value="Transcribed_RNA"/>
</dbReference>